<feature type="domain" description="SKP1 component dimerisation" evidence="1">
    <location>
        <begin position="101"/>
        <end position="147"/>
    </location>
</feature>
<dbReference type="SUPFAM" id="SSF81382">
    <property type="entry name" value="Skp1 dimerisation domain-like"/>
    <property type="match status" value="1"/>
</dbReference>
<keyword evidence="2" id="KW-1185">Reference proteome</keyword>
<dbReference type="WBParaSite" id="GPLIN_000742000">
    <property type="protein sequence ID" value="GPLIN_000742000"/>
    <property type="gene ID" value="GPLIN_000742000"/>
</dbReference>
<accession>A0A183C3H6</accession>
<dbReference type="Proteomes" id="UP000050741">
    <property type="component" value="Unassembled WGS sequence"/>
</dbReference>
<dbReference type="Pfam" id="PF01466">
    <property type="entry name" value="Skp1"/>
    <property type="match status" value="1"/>
</dbReference>
<protein>
    <submittedName>
        <fullName evidence="3">Skp1 domain-containing protein</fullName>
    </submittedName>
</protein>
<dbReference type="GO" id="GO:0006511">
    <property type="term" value="P:ubiquitin-dependent protein catabolic process"/>
    <property type="evidence" value="ECO:0007669"/>
    <property type="project" value="InterPro"/>
</dbReference>
<proteinExistence type="predicted"/>
<organism evidence="2 3">
    <name type="scientific">Globodera pallida</name>
    <name type="common">Potato cyst nematode worm</name>
    <name type="synonym">Heterodera pallida</name>
    <dbReference type="NCBI Taxonomy" id="36090"/>
    <lineage>
        <taxon>Eukaryota</taxon>
        <taxon>Metazoa</taxon>
        <taxon>Ecdysozoa</taxon>
        <taxon>Nematoda</taxon>
        <taxon>Chromadorea</taxon>
        <taxon>Rhabditida</taxon>
        <taxon>Tylenchina</taxon>
        <taxon>Tylenchomorpha</taxon>
        <taxon>Tylenchoidea</taxon>
        <taxon>Heteroderidae</taxon>
        <taxon>Heteroderinae</taxon>
        <taxon>Globodera</taxon>
    </lineage>
</organism>
<evidence type="ECO:0000259" key="1">
    <source>
        <dbReference type="Pfam" id="PF01466"/>
    </source>
</evidence>
<evidence type="ECO:0000313" key="3">
    <source>
        <dbReference type="WBParaSite" id="GPLIN_000742000"/>
    </source>
</evidence>
<dbReference type="Gene3D" id="3.30.710.10">
    <property type="entry name" value="Potassium Channel Kv1.1, Chain A"/>
    <property type="match status" value="1"/>
</dbReference>
<reference evidence="2" key="1">
    <citation type="submission" date="2014-05" db="EMBL/GenBank/DDBJ databases">
        <title>The genome and life-stage specific transcriptomes of Globodera pallida elucidate key aspects of plant parasitism by a cyst nematode.</title>
        <authorList>
            <person name="Cotton J.A."/>
            <person name="Lilley C.J."/>
            <person name="Jones L.M."/>
            <person name="Kikuchi T."/>
            <person name="Reid A.J."/>
            <person name="Thorpe P."/>
            <person name="Tsai I.J."/>
            <person name="Beasley H."/>
            <person name="Blok V."/>
            <person name="Cock P.J.A."/>
            <person name="Van den Akker S.E."/>
            <person name="Holroyd N."/>
            <person name="Hunt M."/>
            <person name="Mantelin S."/>
            <person name="Naghra H."/>
            <person name="Pain A."/>
            <person name="Palomares-Rius J.E."/>
            <person name="Zarowiecki M."/>
            <person name="Berriman M."/>
            <person name="Jones J.T."/>
            <person name="Urwin P.E."/>
        </authorList>
    </citation>
    <scope>NUCLEOTIDE SEQUENCE [LARGE SCALE GENOMIC DNA]</scope>
    <source>
        <strain evidence="2">Lindley</strain>
    </source>
</reference>
<dbReference type="InterPro" id="IPR016072">
    <property type="entry name" value="Skp1_comp_dimer"/>
</dbReference>
<dbReference type="AlphaFoldDB" id="A0A183C3H6"/>
<name>A0A183C3H6_GLOPA</name>
<dbReference type="InterPro" id="IPR011333">
    <property type="entry name" value="SKP1/BTB/POZ_sf"/>
</dbReference>
<evidence type="ECO:0000313" key="2">
    <source>
        <dbReference type="Proteomes" id="UP000050741"/>
    </source>
</evidence>
<reference evidence="3" key="2">
    <citation type="submission" date="2016-06" db="UniProtKB">
        <authorList>
            <consortium name="WormBaseParasite"/>
        </authorList>
    </citation>
    <scope>IDENTIFICATION</scope>
</reference>
<dbReference type="InterPro" id="IPR036296">
    <property type="entry name" value="SKP1-like_dim_sf"/>
</dbReference>
<dbReference type="PANTHER" id="PTHR11165">
    <property type="entry name" value="SKP1"/>
    <property type="match status" value="1"/>
</dbReference>
<sequence length="150" mass="17056">MLNEFSSPSSSSSFVLPSGSPCLSDELLKKEVQCECAGGRRVQVRVSLLLQSKAFADVLKSLGLSPTRKWFTLDEFEKNFFIISVEELAALLHASNLLNIKSLYDYSCQSMASLLKSKNNGEIREMFGIEDDLTEEQKEKIRQKNIWYQY</sequence>
<dbReference type="InterPro" id="IPR016897">
    <property type="entry name" value="SKP1"/>
</dbReference>